<evidence type="ECO:0000313" key="10">
    <source>
        <dbReference type="EMBL" id="CAB4754933.1"/>
    </source>
</evidence>
<evidence type="ECO:0000256" key="1">
    <source>
        <dbReference type="ARBA" id="ARBA00004141"/>
    </source>
</evidence>
<evidence type="ECO:0000313" key="14">
    <source>
        <dbReference type="EMBL" id="CAB5055238.1"/>
    </source>
</evidence>
<keyword evidence="4 5" id="KW-0472">Membrane</keyword>
<feature type="transmembrane region" description="Helical" evidence="5">
    <location>
        <begin position="223"/>
        <end position="241"/>
    </location>
</feature>
<gene>
    <name evidence="9" type="ORF">UFOPK2648_01142</name>
    <name evidence="10" type="ORF">UFOPK2824_00894</name>
    <name evidence="11" type="ORF">UFOPK3037_01023</name>
    <name evidence="12" type="ORF">UFOPK3278_01527</name>
    <name evidence="7" type="ORF">UFOPK3406_01366</name>
    <name evidence="8" type="ORF">UFOPK3925_01594</name>
    <name evidence="13" type="ORF">UFOPK4097_01474</name>
    <name evidence="14" type="ORF">UFOPK4301_01299</name>
</gene>
<evidence type="ECO:0000313" key="7">
    <source>
        <dbReference type="EMBL" id="CAB4344425.1"/>
    </source>
</evidence>
<keyword evidence="2 5" id="KW-0812">Transmembrane</keyword>
<dbReference type="AlphaFoldDB" id="A0A6J5ZVB8"/>
<dbReference type="PANTHER" id="PTHR31310">
    <property type="match status" value="1"/>
</dbReference>
<dbReference type="InterPro" id="IPR052185">
    <property type="entry name" value="IPC_Synthase-Related"/>
</dbReference>
<dbReference type="EMBL" id="CAEZYC010000078">
    <property type="protein sequence ID" value="CAB4715671.1"/>
    <property type="molecule type" value="Genomic_DNA"/>
</dbReference>
<dbReference type="EMBL" id="CAFBQG010000208">
    <property type="protein sequence ID" value="CAB5055238.1"/>
    <property type="molecule type" value="Genomic_DNA"/>
</dbReference>
<name>A0A6J5ZVB8_9ZZZZ</name>
<feature type="transmembrane region" description="Helical" evidence="5">
    <location>
        <begin position="121"/>
        <end position="148"/>
    </location>
</feature>
<feature type="transmembrane region" description="Helical" evidence="5">
    <location>
        <begin position="253"/>
        <end position="272"/>
    </location>
</feature>
<evidence type="ECO:0000259" key="6">
    <source>
        <dbReference type="Pfam" id="PF14378"/>
    </source>
</evidence>
<dbReference type="EMBL" id="CAFAAO010000012">
    <property type="protein sequence ID" value="CAB4807037.1"/>
    <property type="molecule type" value="Genomic_DNA"/>
</dbReference>
<evidence type="ECO:0000256" key="5">
    <source>
        <dbReference type="SAM" id="Phobius"/>
    </source>
</evidence>
<dbReference type="EMBL" id="CAFBIX010000124">
    <property type="protein sequence ID" value="CAB4851591.1"/>
    <property type="molecule type" value="Genomic_DNA"/>
</dbReference>
<evidence type="ECO:0000313" key="13">
    <source>
        <dbReference type="EMBL" id="CAB5029197.1"/>
    </source>
</evidence>
<evidence type="ECO:0000313" key="12">
    <source>
        <dbReference type="EMBL" id="CAB4851591.1"/>
    </source>
</evidence>
<proteinExistence type="predicted"/>
<dbReference type="PANTHER" id="PTHR31310:SF7">
    <property type="entry name" value="PA-PHOSPHATASE RELATED-FAMILY PROTEIN DDB_G0268928"/>
    <property type="match status" value="1"/>
</dbReference>
<reference evidence="8" key="1">
    <citation type="submission" date="2020-05" db="EMBL/GenBank/DDBJ databases">
        <authorList>
            <person name="Chiriac C."/>
            <person name="Salcher M."/>
            <person name="Ghai R."/>
            <person name="Kavagutti S V."/>
        </authorList>
    </citation>
    <scope>NUCLEOTIDE SEQUENCE</scope>
</reference>
<evidence type="ECO:0000256" key="3">
    <source>
        <dbReference type="ARBA" id="ARBA00022989"/>
    </source>
</evidence>
<evidence type="ECO:0000313" key="9">
    <source>
        <dbReference type="EMBL" id="CAB4715671.1"/>
    </source>
</evidence>
<evidence type="ECO:0000256" key="4">
    <source>
        <dbReference type="ARBA" id="ARBA00023136"/>
    </source>
</evidence>
<dbReference type="EMBL" id="CAESAD010000020">
    <property type="protein sequence ID" value="CAB4345488.1"/>
    <property type="molecule type" value="Genomic_DNA"/>
</dbReference>
<evidence type="ECO:0000256" key="2">
    <source>
        <dbReference type="ARBA" id="ARBA00022692"/>
    </source>
</evidence>
<feature type="transmembrane region" description="Helical" evidence="5">
    <location>
        <begin position="160"/>
        <end position="178"/>
    </location>
</feature>
<dbReference type="Pfam" id="PF14378">
    <property type="entry name" value="PAP2_3"/>
    <property type="match status" value="1"/>
</dbReference>
<feature type="domain" description="Inositolphosphotransferase Aur1/Ipt1" evidence="6">
    <location>
        <begin position="123"/>
        <end position="283"/>
    </location>
</feature>
<feature type="transmembrane region" description="Helical" evidence="5">
    <location>
        <begin position="6"/>
        <end position="25"/>
    </location>
</feature>
<sequence length="304" mass="34045">MINWPVERKFAVAIWLGLTIGYVFWQGIPFDRATQLLIIITASLAFTVGTSTGPLRVFADWVPFFVLLYGYDYSRGAADSLGFKVRIEEIYNIELSWFGWLFDGQIPTVWLQQNLYDPFQIAWWESLVALVYVSHFVAPWAIVGVLYVKDRALWAKFARRVVTISLAALMTYILIPAAPPWYAAREGLCDPIARIATRGWELIGLPIAGQIISLGQGVVNQVAAIPSLHAGMAVTITLFFWSRVGTKTKAFLVFYVGLMFFALVFGGEHYIFDAVLGAGYAVAVEFGCRAWERWRGPVGKNPAK</sequence>
<accession>A0A6J5ZVB8</accession>
<dbReference type="EMBL" id="CAEZZD010000143">
    <property type="protein sequence ID" value="CAB4754933.1"/>
    <property type="molecule type" value="Genomic_DNA"/>
</dbReference>
<protein>
    <submittedName>
        <fullName evidence="8">Unannotated protein</fullName>
    </submittedName>
</protein>
<evidence type="ECO:0000313" key="8">
    <source>
        <dbReference type="EMBL" id="CAB4345488.1"/>
    </source>
</evidence>
<dbReference type="InterPro" id="IPR026841">
    <property type="entry name" value="Aur1/Ipt1"/>
</dbReference>
<dbReference type="GO" id="GO:0016020">
    <property type="term" value="C:membrane"/>
    <property type="evidence" value="ECO:0007669"/>
    <property type="project" value="UniProtKB-SubCell"/>
</dbReference>
<dbReference type="EMBL" id="CAFBPK010000034">
    <property type="protein sequence ID" value="CAB5029197.1"/>
    <property type="molecule type" value="Genomic_DNA"/>
</dbReference>
<dbReference type="EMBL" id="CAESAI010000055">
    <property type="protein sequence ID" value="CAB4344425.1"/>
    <property type="molecule type" value="Genomic_DNA"/>
</dbReference>
<feature type="transmembrane region" description="Helical" evidence="5">
    <location>
        <begin position="37"/>
        <end position="59"/>
    </location>
</feature>
<comment type="subcellular location">
    <subcellularLocation>
        <location evidence="1">Membrane</location>
        <topology evidence="1">Multi-pass membrane protein</topology>
    </subcellularLocation>
</comment>
<organism evidence="8">
    <name type="scientific">freshwater metagenome</name>
    <dbReference type="NCBI Taxonomy" id="449393"/>
    <lineage>
        <taxon>unclassified sequences</taxon>
        <taxon>metagenomes</taxon>
        <taxon>ecological metagenomes</taxon>
    </lineage>
</organism>
<keyword evidence="3 5" id="KW-1133">Transmembrane helix</keyword>
<evidence type="ECO:0000313" key="11">
    <source>
        <dbReference type="EMBL" id="CAB4807037.1"/>
    </source>
</evidence>